<evidence type="ECO:0000256" key="10">
    <source>
        <dbReference type="ARBA" id="ARBA00022786"/>
    </source>
</evidence>
<dbReference type="Gene3D" id="3.30.40.10">
    <property type="entry name" value="Zinc/RING finger domain, C3HC4 (zinc finger)"/>
    <property type="match status" value="1"/>
</dbReference>
<accession>A0AAD5D442</accession>
<keyword evidence="6 17" id="KW-0812">Transmembrane</keyword>
<dbReference type="EMBL" id="JAMZMK010005838">
    <property type="protein sequence ID" value="KAI7751716.1"/>
    <property type="molecule type" value="Genomic_DNA"/>
</dbReference>
<evidence type="ECO:0000256" key="16">
    <source>
        <dbReference type="SAM" id="MobiDB-lite"/>
    </source>
</evidence>
<evidence type="ECO:0000256" key="4">
    <source>
        <dbReference type="ARBA" id="ARBA00012483"/>
    </source>
</evidence>
<dbReference type="Pfam" id="PF13947">
    <property type="entry name" value="GUB_WAK_bind"/>
    <property type="match status" value="1"/>
</dbReference>
<keyword evidence="5" id="KW-0808">Transferase</keyword>
<dbReference type="SUPFAM" id="SSF57850">
    <property type="entry name" value="RING/U-box"/>
    <property type="match status" value="1"/>
</dbReference>
<evidence type="ECO:0000256" key="6">
    <source>
        <dbReference type="ARBA" id="ARBA00022692"/>
    </source>
</evidence>
<comment type="pathway">
    <text evidence="3">Protein modification; protein ubiquitination.</text>
</comment>
<keyword evidence="9 15" id="KW-0863">Zinc-finger</keyword>
<dbReference type="CDD" id="cd16461">
    <property type="entry name" value="RING-H2_EL5-like"/>
    <property type="match status" value="1"/>
</dbReference>
<evidence type="ECO:0000256" key="1">
    <source>
        <dbReference type="ARBA" id="ARBA00000900"/>
    </source>
</evidence>
<evidence type="ECO:0000256" key="2">
    <source>
        <dbReference type="ARBA" id="ARBA00004167"/>
    </source>
</evidence>
<evidence type="ECO:0000256" key="17">
    <source>
        <dbReference type="SAM" id="Phobius"/>
    </source>
</evidence>
<dbReference type="GO" id="GO:0030247">
    <property type="term" value="F:polysaccharide binding"/>
    <property type="evidence" value="ECO:0007669"/>
    <property type="project" value="InterPro"/>
</dbReference>
<comment type="subcellular location">
    <subcellularLocation>
        <location evidence="2">Membrane</location>
        <topology evidence="2">Single-pass membrane protein</topology>
    </subcellularLocation>
</comment>
<dbReference type="AlphaFoldDB" id="A0AAD5D442"/>
<comment type="catalytic activity">
    <reaction evidence="1">
        <text>S-ubiquitinyl-[E2 ubiquitin-conjugating enzyme]-L-cysteine + [acceptor protein]-L-lysine = [E2 ubiquitin-conjugating enzyme]-L-cysteine + N(6)-ubiquitinyl-[acceptor protein]-L-lysine.</text>
        <dbReference type="EC" id="2.3.2.27"/>
    </reaction>
</comment>
<dbReference type="PANTHER" id="PTHR46279:SF31">
    <property type="entry name" value="RING-H2 FINGER PROTEIN ATL20-LIKE ISOFORM X1"/>
    <property type="match status" value="1"/>
</dbReference>
<evidence type="ECO:0000313" key="19">
    <source>
        <dbReference type="EMBL" id="KAI7751716.1"/>
    </source>
</evidence>
<gene>
    <name evidence="19" type="ORF">M8C21_004354</name>
</gene>
<dbReference type="PANTHER" id="PTHR46279">
    <property type="entry name" value="RING/U-BOX SUPERFAMILY PROTEIN"/>
    <property type="match status" value="1"/>
</dbReference>
<keyword evidence="10" id="KW-0833">Ubl conjugation pathway</keyword>
<dbReference type="InterPro" id="IPR046948">
    <property type="entry name" value="ATL20-22-like"/>
</dbReference>
<keyword evidence="11" id="KW-0862">Zinc</keyword>
<sequence length="394" mass="43486">MVVTQNKTLTPPPLHFFPSILLLLILILLIKPISTTTDDCTPTSCSSTGPQIRFPFRLRNRQPAHCGFPGFDLSCNKKNQTVLHLPSSRSFIVKTISYASQVINIDPDFCSPGGITRGINLTDTPYDFSIVERYTFYNCSLQNTGFMFQTVPMIPFPCLGSVNYSVFAVRTVWIPFGDIPDSCEDMKTIAVPTRRRFVDIRDELTLMWFTPFCRPCELDGRTCGLKDDGETVCFGSSDHGIPRSAKYGLSIGIGVPALVCIIGLVCYACKARSYNSGQRHNIDLFSIAITPQPPSTTGLDGPTIESYPKTILGESCRLPKDDDGTCAICLSDYQPKEVVRSIPECNHYFHADCIDEWLKLNATCPVCRKSPESSSLVTPCSSMSSNSSQTTTEA</sequence>
<evidence type="ECO:0000313" key="20">
    <source>
        <dbReference type="Proteomes" id="UP001206925"/>
    </source>
</evidence>
<dbReference type="Proteomes" id="UP001206925">
    <property type="component" value="Unassembled WGS sequence"/>
</dbReference>
<keyword evidence="8" id="KW-0732">Signal</keyword>
<evidence type="ECO:0000256" key="11">
    <source>
        <dbReference type="ARBA" id="ARBA00022833"/>
    </source>
</evidence>
<dbReference type="PROSITE" id="PS50089">
    <property type="entry name" value="ZF_RING_2"/>
    <property type="match status" value="1"/>
</dbReference>
<keyword evidence="20" id="KW-1185">Reference proteome</keyword>
<dbReference type="SMART" id="SM00184">
    <property type="entry name" value="RING"/>
    <property type="match status" value="1"/>
</dbReference>
<evidence type="ECO:0000256" key="12">
    <source>
        <dbReference type="ARBA" id="ARBA00022989"/>
    </source>
</evidence>
<comment type="caution">
    <text evidence="19">The sequence shown here is derived from an EMBL/GenBank/DDBJ whole genome shotgun (WGS) entry which is preliminary data.</text>
</comment>
<dbReference type="GO" id="GO:0016020">
    <property type="term" value="C:membrane"/>
    <property type="evidence" value="ECO:0007669"/>
    <property type="project" value="UniProtKB-SubCell"/>
</dbReference>
<evidence type="ECO:0000256" key="15">
    <source>
        <dbReference type="PROSITE-ProRule" id="PRU00175"/>
    </source>
</evidence>
<proteinExistence type="inferred from homology"/>
<dbReference type="GO" id="GO:0008270">
    <property type="term" value="F:zinc ion binding"/>
    <property type="evidence" value="ECO:0007669"/>
    <property type="project" value="UniProtKB-KW"/>
</dbReference>
<feature type="transmembrane region" description="Helical" evidence="17">
    <location>
        <begin position="247"/>
        <end position="269"/>
    </location>
</feature>
<feature type="transmembrane region" description="Helical" evidence="17">
    <location>
        <begin position="12"/>
        <end position="30"/>
    </location>
</feature>
<feature type="domain" description="RING-type" evidence="18">
    <location>
        <begin position="326"/>
        <end position="368"/>
    </location>
</feature>
<evidence type="ECO:0000256" key="3">
    <source>
        <dbReference type="ARBA" id="ARBA00004906"/>
    </source>
</evidence>
<protein>
    <recommendedName>
        <fullName evidence="4">RING-type E3 ubiquitin transferase</fullName>
        <ecNumber evidence="4">2.3.2.27</ecNumber>
    </recommendedName>
</protein>
<evidence type="ECO:0000256" key="9">
    <source>
        <dbReference type="ARBA" id="ARBA00022771"/>
    </source>
</evidence>
<dbReference type="Pfam" id="PF13639">
    <property type="entry name" value="zf-RING_2"/>
    <property type="match status" value="1"/>
</dbReference>
<evidence type="ECO:0000256" key="7">
    <source>
        <dbReference type="ARBA" id="ARBA00022723"/>
    </source>
</evidence>
<organism evidence="19 20">
    <name type="scientific">Ambrosia artemisiifolia</name>
    <name type="common">Common ragweed</name>
    <dbReference type="NCBI Taxonomy" id="4212"/>
    <lineage>
        <taxon>Eukaryota</taxon>
        <taxon>Viridiplantae</taxon>
        <taxon>Streptophyta</taxon>
        <taxon>Embryophyta</taxon>
        <taxon>Tracheophyta</taxon>
        <taxon>Spermatophyta</taxon>
        <taxon>Magnoliopsida</taxon>
        <taxon>eudicotyledons</taxon>
        <taxon>Gunneridae</taxon>
        <taxon>Pentapetalae</taxon>
        <taxon>asterids</taxon>
        <taxon>campanulids</taxon>
        <taxon>Asterales</taxon>
        <taxon>Asteraceae</taxon>
        <taxon>Asteroideae</taxon>
        <taxon>Heliantheae alliance</taxon>
        <taxon>Heliantheae</taxon>
        <taxon>Ambrosia</taxon>
    </lineage>
</organism>
<dbReference type="InterPro" id="IPR025287">
    <property type="entry name" value="WAK_GUB"/>
</dbReference>
<evidence type="ECO:0000256" key="13">
    <source>
        <dbReference type="ARBA" id="ARBA00023136"/>
    </source>
</evidence>
<dbReference type="InterPro" id="IPR013083">
    <property type="entry name" value="Znf_RING/FYVE/PHD"/>
</dbReference>
<name>A0AAD5D442_AMBAR</name>
<reference evidence="19" key="1">
    <citation type="submission" date="2022-06" db="EMBL/GenBank/DDBJ databases">
        <title>Uncovering the hologenomic basis of an extraordinary plant invasion.</title>
        <authorList>
            <person name="Bieker V.C."/>
            <person name="Martin M.D."/>
            <person name="Gilbert T."/>
            <person name="Hodgins K."/>
            <person name="Battlay P."/>
            <person name="Petersen B."/>
            <person name="Wilson J."/>
        </authorList>
    </citation>
    <scope>NUCLEOTIDE SEQUENCE</scope>
    <source>
        <strain evidence="19">AA19_3_7</strain>
        <tissue evidence="19">Leaf</tissue>
    </source>
</reference>
<evidence type="ECO:0000259" key="18">
    <source>
        <dbReference type="PROSITE" id="PS50089"/>
    </source>
</evidence>
<keyword evidence="12 17" id="KW-1133">Transmembrane helix</keyword>
<evidence type="ECO:0000256" key="14">
    <source>
        <dbReference type="ARBA" id="ARBA00024209"/>
    </source>
</evidence>
<keyword evidence="13 17" id="KW-0472">Membrane</keyword>
<dbReference type="EC" id="2.3.2.27" evidence="4"/>
<dbReference type="InterPro" id="IPR001841">
    <property type="entry name" value="Znf_RING"/>
</dbReference>
<comment type="similarity">
    <text evidence="14">Belongs to the RING-type zinc finger family. ATL subfamily.</text>
</comment>
<dbReference type="GO" id="GO:0061630">
    <property type="term" value="F:ubiquitin protein ligase activity"/>
    <property type="evidence" value="ECO:0007669"/>
    <property type="project" value="UniProtKB-EC"/>
</dbReference>
<keyword evidence="7" id="KW-0479">Metal-binding</keyword>
<evidence type="ECO:0000256" key="5">
    <source>
        <dbReference type="ARBA" id="ARBA00022679"/>
    </source>
</evidence>
<evidence type="ECO:0000256" key="8">
    <source>
        <dbReference type="ARBA" id="ARBA00022729"/>
    </source>
</evidence>
<feature type="region of interest" description="Disordered" evidence="16">
    <location>
        <begin position="370"/>
        <end position="394"/>
    </location>
</feature>